<gene>
    <name evidence="1" type="ORF">F0919_07460</name>
</gene>
<reference evidence="1 2" key="1">
    <citation type="submission" date="2019-09" db="EMBL/GenBank/DDBJ databases">
        <title>Genome sequence and assembly of Taibaiella sp.</title>
        <authorList>
            <person name="Chhetri G."/>
        </authorList>
    </citation>
    <scope>NUCLEOTIDE SEQUENCE [LARGE SCALE GENOMIC DNA]</scope>
    <source>
        <strain evidence="1 2">KVB11</strain>
    </source>
</reference>
<sequence>MIKLIKILFVFPLFILLPHCLYSQIHLGIGYTGARLVSNTSIAGGFSFFAGKNIVDMRNSSFSVSTNVKIGMEDKAGTGVIIPLIIAALYYGGDDGNTFNNATTNDAGVNGGTIHLFVDLPLLLHYNFGLGSDEGCKRNWGFYLGGGVSYTTTGFTNISGFSRATDFFGYVMDGGIRFAKNVDINISNTISARKPIGPLNHPIFSEITLALRLEHRKKKSRRQ</sequence>
<keyword evidence="2" id="KW-1185">Reference proteome</keyword>
<proteinExistence type="predicted"/>
<dbReference type="Proteomes" id="UP000323632">
    <property type="component" value="Unassembled WGS sequence"/>
</dbReference>
<evidence type="ECO:0000313" key="1">
    <source>
        <dbReference type="EMBL" id="KAA5534453.1"/>
    </source>
</evidence>
<comment type="caution">
    <text evidence="1">The sequence shown here is derived from an EMBL/GenBank/DDBJ whole genome shotgun (WGS) entry which is preliminary data.</text>
</comment>
<protein>
    <recommendedName>
        <fullName evidence="3">Outer membrane protein beta-barrel domain-containing protein</fullName>
    </recommendedName>
</protein>
<organism evidence="1 2">
    <name type="scientific">Taibaiella lutea</name>
    <dbReference type="NCBI Taxonomy" id="2608001"/>
    <lineage>
        <taxon>Bacteria</taxon>
        <taxon>Pseudomonadati</taxon>
        <taxon>Bacteroidota</taxon>
        <taxon>Chitinophagia</taxon>
        <taxon>Chitinophagales</taxon>
        <taxon>Chitinophagaceae</taxon>
        <taxon>Taibaiella</taxon>
    </lineage>
</organism>
<accession>A0A5M6CHI6</accession>
<name>A0A5M6CHI6_9BACT</name>
<evidence type="ECO:0000313" key="2">
    <source>
        <dbReference type="Proteomes" id="UP000323632"/>
    </source>
</evidence>
<dbReference type="RefSeq" id="WP_150032134.1">
    <property type="nucleotide sequence ID" value="NZ_VWSH01000002.1"/>
</dbReference>
<dbReference type="EMBL" id="VWSH01000002">
    <property type="protein sequence ID" value="KAA5534453.1"/>
    <property type="molecule type" value="Genomic_DNA"/>
</dbReference>
<dbReference type="AlphaFoldDB" id="A0A5M6CHI6"/>
<evidence type="ECO:0008006" key="3">
    <source>
        <dbReference type="Google" id="ProtNLM"/>
    </source>
</evidence>